<evidence type="ECO:0000313" key="6">
    <source>
        <dbReference type="EMBL" id="GEM90190.1"/>
    </source>
</evidence>
<dbReference type="EMBL" id="BJXN01000010">
    <property type="protein sequence ID" value="GEM90190.1"/>
    <property type="molecule type" value="Genomic_DNA"/>
</dbReference>
<proteinExistence type="predicted"/>
<keyword evidence="4" id="KW-0472">Membrane</keyword>
<dbReference type="Pfam" id="PF04357">
    <property type="entry name" value="TamB"/>
    <property type="match status" value="1"/>
</dbReference>
<keyword evidence="3" id="KW-1133">Transmembrane helix</keyword>
<dbReference type="GO" id="GO:0005886">
    <property type="term" value="C:plasma membrane"/>
    <property type="evidence" value="ECO:0007669"/>
    <property type="project" value="InterPro"/>
</dbReference>
<evidence type="ECO:0000256" key="2">
    <source>
        <dbReference type="ARBA" id="ARBA00022692"/>
    </source>
</evidence>
<name>A0A511RKL2_9DEIN</name>
<comment type="subcellular location">
    <subcellularLocation>
        <location evidence="1">Membrane</location>
        <topology evidence="1">Single-pass membrane protein</topology>
    </subcellularLocation>
</comment>
<gene>
    <name evidence="6" type="ORF">ODE01S_16240</name>
</gene>
<organism evidence="6 7">
    <name type="scientific">Oceanithermus desulfurans NBRC 100063</name>
    <dbReference type="NCBI Taxonomy" id="1227550"/>
    <lineage>
        <taxon>Bacteria</taxon>
        <taxon>Thermotogati</taxon>
        <taxon>Deinococcota</taxon>
        <taxon>Deinococci</taxon>
        <taxon>Thermales</taxon>
        <taxon>Thermaceae</taxon>
        <taxon>Oceanithermus</taxon>
    </lineage>
</organism>
<dbReference type="RefSeq" id="WP_147147712.1">
    <property type="nucleotide sequence ID" value="NZ_BJXN01000010.1"/>
</dbReference>
<evidence type="ECO:0000313" key="7">
    <source>
        <dbReference type="Proteomes" id="UP000321827"/>
    </source>
</evidence>
<feature type="domain" description="Translocation and assembly module TamB C-terminal" evidence="5">
    <location>
        <begin position="2416"/>
        <end position="2656"/>
    </location>
</feature>
<evidence type="ECO:0000256" key="4">
    <source>
        <dbReference type="ARBA" id="ARBA00023136"/>
    </source>
</evidence>
<comment type="caution">
    <text evidence="6">The sequence shown here is derived from an EMBL/GenBank/DDBJ whole genome shotgun (WGS) entry which is preliminary data.</text>
</comment>
<reference evidence="6 7" key="1">
    <citation type="submission" date="2019-07" db="EMBL/GenBank/DDBJ databases">
        <title>Whole genome shotgun sequence of Oceanithermus desulfurans NBRC 100063.</title>
        <authorList>
            <person name="Hosoyama A."/>
            <person name="Uohara A."/>
            <person name="Ohji S."/>
            <person name="Ichikawa N."/>
        </authorList>
    </citation>
    <scope>NUCLEOTIDE SEQUENCE [LARGE SCALE GENOMIC DNA]</scope>
    <source>
        <strain evidence="6 7">NBRC 100063</strain>
    </source>
</reference>
<evidence type="ECO:0000259" key="5">
    <source>
        <dbReference type="Pfam" id="PF04357"/>
    </source>
</evidence>
<protein>
    <submittedName>
        <fullName evidence="6">Translocation/assembly module TamB</fullName>
    </submittedName>
</protein>
<dbReference type="OrthoDB" id="5288149at2"/>
<evidence type="ECO:0000256" key="3">
    <source>
        <dbReference type="ARBA" id="ARBA00022989"/>
    </source>
</evidence>
<dbReference type="Proteomes" id="UP000321827">
    <property type="component" value="Unassembled WGS sequence"/>
</dbReference>
<evidence type="ECO:0000256" key="1">
    <source>
        <dbReference type="ARBA" id="ARBA00004167"/>
    </source>
</evidence>
<accession>A0A511RKL2</accession>
<dbReference type="GO" id="GO:0009306">
    <property type="term" value="P:protein secretion"/>
    <property type="evidence" value="ECO:0007669"/>
    <property type="project" value="InterPro"/>
</dbReference>
<keyword evidence="2" id="KW-0812">Transmembrane</keyword>
<dbReference type="InterPro" id="IPR007452">
    <property type="entry name" value="TamB_C"/>
</dbReference>
<sequence length="2686" mass="289634">MRFRKRWLFLLLAVLAALPGFPPLIQWGLEQALRDQPFQAEWGRVSGYALTGLRFEKVRIKAPGLDARVGELRLGYNLFAALSGQFPLAVELKDGTVRLNPGALPALGGTGGTGGLQPVLTRLVLEDVRLESAAWPRFALPSYRAELSGALPRFAWQVETADGALAGELTLRPNGEWSTSFAGDLGLSRFWWRGGQYGRIEGRFAYEKGHWVGEAAVRDAGVTLAGFPVREVSGRLRYRDHVISSELQGRSLDGPVRATGVVDVPARNYRFKAEGRPRLEALLQLWKVNLPATGEGPLVIEGSGWEKLHLEGRFQGEGRFLDRPVTYDGRFSYADGFTLHAETAGRFLERDWRSVFDWQDGGYAAEVTDDKGSRIELSGEGLRYRGQGRLVWPRPLDGAAQVVFSGEATRWRLRAESPGVRLPLAKAPLDLSGGLEGDGMEVLGRLGPLALAGRWDDLSLTLDPVPVVVGRLEGRGRWRGAFSAELAYRSPYLELPLEVVQEGARWRVTAGGYGAGLWADGRFQAQIDDLPIDVLGGLKLSGAVVWSPEAGWRGTSSLQGRYLSLSSELEGPSLRFHGLADTPIGEVPIAGTADAAGVRGTLDEARFRIAPGVYRLDGRLRLGELLRYEGALALEAGRWSGEARVTSPREEVRLRGRGEALDSVWRGYLQAEGSLWPEPRLDGVLRLPALGDVRFEALPVELRGTRLRVSAGRVELAGALPFSLALPWTGYGYQGSLYAKGDLRSGSLTLATPWGQASARGPWSALVLAGRLELPRLGALELGGRADLPALSYDVRAGLTQLDGFVALQGRGRELRWEGALQQGRLRFAGSGLAGRLEARSFTSDALGLSGVWDGRLAYDQGWSGDLTFQGPLGRWRAHGFGTLQLEGSGPGYRSSGYLNASKLFARTVLDAPYLAGELVVEGPWSGLEAVGEGVWRWPGLPEQAWTFSASLARRVWSLAGPVRLQGEGLRYRGAVDWRERLAGRPLRLEGRFQGEGARFDGSFALEVQDYRVQAALQHDGGWSAQLRAPRGAARLEQGRLRVEGWELAPLGRALGVDLAGRLAGTLDLEGRGGSLAGTLNAAGVRLGLLLRPAGANWAFSLYDPERRAGLRLTTGPDAALAGLGLVQGRLALRPAARGVLDYTAAGVQLGVTADAAGVHLRAGAGGWTLEGDWNAGVAQLQLGGPLSGALRLDTRNGRYRGRLRYATVTADALLAFSGQGTKWNGSGYAVVYRGVPQAGPLSAEGEGLDWRVFWAAPLQLELAGSGGRLASWRLEGAAGLGDLRQSAGRLHARLRYQEGAFSGSADWTYPGAYLSLTGEGDRLLLDGAGFGVRAGGAVTAAGRLDLSATGSGRLGRASWELSAAAGGGVLAPRLRADLVVAGDGGARIVSRFDYDGGWSFSARGPDLCVDLTSERAQVAVEGLDLNPFLGLPVRAYAAASGAPGALVLPLRFVGPWLDLSGSWTPHTGEARLSGRLLEGTLDAGWGREGAVVALDLPRPRVAGEVRYREGRWTGGFDLDLALADGGVRGRLDAAEAAARLEGYGAYAGKLELGWNPGRLEGRLEGGGVALSSDLLQVGEGWVGRLRLESARWGGVLAIGEGSRFRLKGTGPLGPLAGRLSLRPWSLSWAYSGPLPEPLGNLDAAGRWPGDAWALGQWRVLGHAFELEGRAGALALRTEGLRALLKAAGPEIDLEGFRLAGVSWSGQVRGGWRAPELDLRALGLRLSGRLGAEARLDVAGWAQGRVARTEGRWSGRLRVPDGELTADGAGAWPRLEGVWRGEAVRLAYPELRLGGLELDLARRTAAGVVHLDGWTLTGDGGSLRLRYPLGGGALAAEVNLADGRARLRPEGIGEGWLGYRPGAVGLTGTLILNRSLPGEVIVRGRNRALELSWLHPPSDWLPWGPGRLEARVGLDGAWTARYRGGEARLDATGDLRSAKLELDTPWGGGTVRYRDGWRGRLHLAQWPVPPLDAGLDLDWTGAAGGAALVGELAGDAGRMSFNLRADAERWRPQVESAAFVIQGMRIERLPKVLNRLPYASGRVDATLSYTRGLWAGRLVSEGLTVAGETYPMETALYWSDRLKTLELTLGQSRIETRLEGERLDLRGELVRLPLHFLTGAWAGPPPGTAYWTGAVKASVPLDDPRSGYGVLVGERLDFAGEGKRLRGEAALRYEHRTLYIDALDLSGDGRIHGGGYWGPDDADLTVEVKDTVLTPILGVVPQWRPYRPRAAGSLKLRALGASAWLEAEDFDVGVAAVDGRFDWLRIEREGERLRVGGAGTLARPYSGRWTVSGQGRADALSLQIEGSAELPLIGKVEGVRGTLKLPGTELDLRTPSARLEGRLRPLVLRLTGELPVTYPEYYLQSGTVRPDLLLTYADGGFTLSGETEVVRAVLSRPEGKREVAFKEKRYRYPLRFDRVRFFSKGGLLIQEPLAQGEAEGEVFLGGELADPYLSGEVVGLRGEFLLGRHRFTVDQAWARFSPVAGLYPDIYLRAHTRLRSAEGEIDLYLESEGRFVREGGRARLVLEPRLWAQSGGRLLPYTQEELLGLLALGGESTVAEGVASLAIQNLLISQLEYELAKALGLDVFTVQTDVFAGGDVSTTQFTVGKYLSPDLFVSYSLDLGGRQVLGAEYRIDGLRLRVESELGGELLEPQVRFSMLYAIRPDLDLILKLRTGELRLGVEWRF</sequence>